<comment type="caution">
    <text evidence="3">The sequence shown here is derived from an EMBL/GenBank/DDBJ whole genome shotgun (WGS) entry which is preliminary data.</text>
</comment>
<evidence type="ECO:0000313" key="4">
    <source>
        <dbReference type="EMBL" id="CAL5974492.1"/>
    </source>
</evidence>
<organism evidence="3">
    <name type="scientific">Hexamita inflata</name>
    <dbReference type="NCBI Taxonomy" id="28002"/>
    <lineage>
        <taxon>Eukaryota</taxon>
        <taxon>Metamonada</taxon>
        <taxon>Diplomonadida</taxon>
        <taxon>Hexamitidae</taxon>
        <taxon>Hexamitinae</taxon>
        <taxon>Hexamita</taxon>
    </lineage>
</organism>
<reference evidence="3" key="1">
    <citation type="submission" date="2023-06" db="EMBL/GenBank/DDBJ databases">
        <authorList>
            <person name="Kurt Z."/>
        </authorList>
    </citation>
    <scope>NUCLEOTIDE SEQUENCE</scope>
</reference>
<keyword evidence="6" id="KW-1185">Reference proteome</keyword>
<evidence type="ECO:0000313" key="5">
    <source>
        <dbReference type="EMBL" id="CAL6013410.1"/>
    </source>
</evidence>
<name>A0AA86Q168_9EUKA</name>
<dbReference type="EMBL" id="CATOUU010000464">
    <property type="protein sequence ID" value="CAI9930602.1"/>
    <property type="molecule type" value="Genomic_DNA"/>
</dbReference>
<dbReference type="EMBL" id="CATOUU010000790">
    <property type="protein sequence ID" value="CAI9948741.1"/>
    <property type="molecule type" value="Genomic_DNA"/>
</dbReference>
<dbReference type="EMBL" id="CAXDID020000005">
    <property type="protein sequence ID" value="CAL5974492.1"/>
    <property type="molecule type" value="Genomic_DNA"/>
</dbReference>
<sequence length="160" mass="18854">MPPKSILEDYTEAKPQAKENSLPLIQQNKKLNQIQDTPDRIIDFLRNLQQAGKYLTEEEKQKLKEEFLQQEKKWVKKAIIQKQNQQEARKKAFTQEIKEYEHQVILKQVDDRKNQVALRVSKVTAMEQEMKAIKESALPNAEKINLLQQLLKQLDDMGQQ</sequence>
<evidence type="ECO:0000313" key="2">
    <source>
        <dbReference type="EMBL" id="CAI9930602.1"/>
    </source>
</evidence>
<evidence type="ECO:0000256" key="1">
    <source>
        <dbReference type="SAM" id="MobiDB-lite"/>
    </source>
</evidence>
<evidence type="ECO:0000313" key="6">
    <source>
        <dbReference type="Proteomes" id="UP001642409"/>
    </source>
</evidence>
<dbReference type="EMBL" id="CAXDID020000068">
    <property type="protein sequence ID" value="CAL6013410.1"/>
    <property type="molecule type" value="Genomic_DNA"/>
</dbReference>
<accession>A0AA86Q168</accession>
<gene>
    <name evidence="2" type="ORF">HINF_LOCUS18247</name>
    <name evidence="5" type="ORF">HINF_LOCUS23775</name>
    <name evidence="4" type="ORF">HINF_LOCUS2880</name>
    <name evidence="3" type="ORF">HINF_LOCUS36386</name>
</gene>
<proteinExistence type="predicted"/>
<protein>
    <submittedName>
        <fullName evidence="4">Hypothetical_protein</fullName>
    </submittedName>
</protein>
<feature type="region of interest" description="Disordered" evidence="1">
    <location>
        <begin position="1"/>
        <end position="24"/>
    </location>
</feature>
<evidence type="ECO:0000313" key="3">
    <source>
        <dbReference type="EMBL" id="CAI9948741.1"/>
    </source>
</evidence>
<dbReference type="AlphaFoldDB" id="A0AA86Q168"/>
<dbReference type="Proteomes" id="UP001642409">
    <property type="component" value="Unassembled WGS sequence"/>
</dbReference>
<reference evidence="4 6" key="2">
    <citation type="submission" date="2024-07" db="EMBL/GenBank/DDBJ databases">
        <authorList>
            <person name="Akdeniz Z."/>
        </authorList>
    </citation>
    <scope>NUCLEOTIDE SEQUENCE [LARGE SCALE GENOMIC DNA]</scope>
</reference>